<dbReference type="InterPro" id="IPR001360">
    <property type="entry name" value="Glyco_hydro_1"/>
</dbReference>
<gene>
    <name evidence="5" type="ORF">EHS25_005758</name>
</gene>
<accession>A0A427XVY0</accession>
<comment type="caution">
    <text evidence="5">The sequence shown here is derived from an EMBL/GenBank/DDBJ whole genome shotgun (WGS) entry which is preliminary data.</text>
</comment>
<dbReference type="PANTHER" id="PTHR10353">
    <property type="entry name" value="GLYCOSYL HYDROLASE"/>
    <property type="match status" value="1"/>
</dbReference>
<dbReference type="InterPro" id="IPR017853">
    <property type="entry name" value="GH"/>
</dbReference>
<evidence type="ECO:0008006" key="7">
    <source>
        <dbReference type="Google" id="ProtNLM"/>
    </source>
</evidence>
<protein>
    <recommendedName>
        <fullName evidence="7">Beta-glucosidase 1B</fullName>
    </recommendedName>
</protein>
<dbReference type="EMBL" id="RSCD01000025">
    <property type="protein sequence ID" value="RSH83048.1"/>
    <property type="molecule type" value="Genomic_DNA"/>
</dbReference>
<comment type="similarity">
    <text evidence="1 4">Belongs to the glycosyl hydrolase 1 family.</text>
</comment>
<dbReference type="Pfam" id="PF00232">
    <property type="entry name" value="Glyco_hydro_1"/>
    <property type="match status" value="1"/>
</dbReference>
<proteinExistence type="inferred from homology"/>
<dbReference type="STRING" id="1890683.A0A427XVY0"/>
<keyword evidence="2" id="KW-0378">Hydrolase</keyword>
<keyword evidence="3" id="KW-0326">Glycosidase</keyword>
<organism evidence="5 6">
    <name type="scientific">Saitozyma podzolica</name>
    <dbReference type="NCBI Taxonomy" id="1890683"/>
    <lineage>
        <taxon>Eukaryota</taxon>
        <taxon>Fungi</taxon>
        <taxon>Dikarya</taxon>
        <taxon>Basidiomycota</taxon>
        <taxon>Agaricomycotina</taxon>
        <taxon>Tremellomycetes</taxon>
        <taxon>Tremellales</taxon>
        <taxon>Trimorphomycetaceae</taxon>
        <taxon>Saitozyma</taxon>
    </lineage>
</organism>
<name>A0A427XVY0_9TREE</name>
<reference evidence="5 6" key="1">
    <citation type="submission" date="2018-11" db="EMBL/GenBank/DDBJ databases">
        <title>Genome sequence of Saitozyma podzolica DSM 27192.</title>
        <authorList>
            <person name="Aliyu H."/>
            <person name="Gorte O."/>
            <person name="Ochsenreither K."/>
        </authorList>
    </citation>
    <scope>NUCLEOTIDE SEQUENCE [LARGE SCALE GENOMIC DNA]</scope>
    <source>
        <strain evidence="5 6">DSM 27192</strain>
    </source>
</reference>
<evidence type="ECO:0000256" key="2">
    <source>
        <dbReference type="ARBA" id="ARBA00022801"/>
    </source>
</evidence>
<dbReference type="GO" id="GO:0008422">
    <property type="term" value="F:beta-glucosidase activity"/>
    <property type="evidence" value="ECO:0007669"/>
    <property type="project" value="TreeGrafter"/>
</dbReference>
<evidence type="ECO:0000313" key="6">
    <source>
        <dbReference type="Proteomes" id="UP000279259"/>
    </source>
</evidence>
<dbReference type="SUPFAM" id="SSF51445">
    <property type="entry name" value="(Trans)glycosidases"/>
    <property type="match status" value="1"/>
</dbReference>
<dbReference type="PANTHER" id="PTHR10353:SF36">
    <property type="entry name" value="LP05116P"/>
    <property type="match status" value="1"/>
</dbReference>
<dbReference type="Proteomes" id="UP000279259">
    <property type="component" value="Unassembled WGS sequence"/>
</dbReference>
<evidence type="ECO:0000313" key="5">
    <source>
        <dbReference type="EMBL" id="RSH83048.1"/>
    </source>
</evidence>
<dbReference type="GO" id="GO:0005975">
    <property type="term" value="P:carbohydrate metabolic process"/>
    <property type="evidence" value="ECO:0007669"/>
    <property type="project" value="InterPro"/>
</dbReference>
<sequence>MVTLSRNTIRRGIVLVGHNLLLAHAHTVALYRQKYQPQQGGKISIVNSCDWPEPIDDSPDVKAMQQKRLDFAFHWFSDPIYFGRYPQSMIEYAGSRLPQFTPDEVRVLQGSCDFFALNSYSSMYVTGGTNTYDAGGCVETSFFDKEGRAVGTNRGCFEWLWDAPWGFRKLLRHVDARYTRSAGHEIFITENGFPTNGEHHRRFPDLLHDTERQNFYDGYLQQLSEAVVEDGINIKGYMAWSLLETMEWYCGYGPRLGVTYVDRANGFKRYPKDSTKVVAAWFKSAIKKDGKGVEPELGTQVRA</sequence>
<evidence type="ECO:0000256" key="3">
    <source>
        <dbReference type="ARBA" id="ARBA00023295"/>
    </source>
</evidence>
<dbReference type="PRINTS" id="PR00131">
    <property type="entry name" value="GLHYDRLASE1"/>
</dbReference>
<keyword evidence="6" id="KW-1185">Reference proteome</keyword>
<dbReference type="OrthoDB" id="65569at2759"/>
<dbReference type="AlphaFoldDB" id="A0A427XVY0"/>
<dbReference type="Gene3D" id="3.20.20.80">
    <property type="entry name" value="Glycosidases"/>
    <property type="match status" value="1"/>
</dbReference>
<evidence type="ECO:0000256" key="1">
    <source>
        <dbReference type="ARBA" id="ARBA00010838"/>
    </source>
</evidence>
<evidence type="ECO:0000256" key="4">
    <source>
        <dbReference type="RuleBase" id="RU003690"/>
    </source>
</evidence>